<sequence length="163" mass="18571">MSDTVCERIIHASFENGQTKAQISKAFGYAWSIIQSIIHKFEETGDMYASKKGGMMLPKLDKEHLNFMINLINSNTSLTLSEMKERLLAAFLYLVTISEKTLSRSLNEKCHIHLKKLTIEHDRHNNSLTKSLCQTWIASLSGFDKSFSEAVFLDEAAFNQHIK</sequence>
<evidence type="ECO:0000313" key="1">
    <source>
        <dbReference type="EMBL" id="PWN48314.1"/>
    </source>
</evidence>
<keyword evidence="2" id="KW-1185">Reference proteome</keyword>
<organism evidence="1 2">
    <name type="scientific">Violaceomyces palustris</name>
    <dbReference type="NCBI Taxonomy" id="1673888"/>
    <lineage>
        <taxon>Eukaryota</taxon>
        <taxon>Fungi</taxon>
        <taxon>Dikarya</taxon>
        <taxon>Basidiomycota</taxon>
        <taxon>Ustilaginomycotina</taxon>
        <taxon>Ustilaginomycetes</taxon>
        <taxon>Violaceomycetales</taxon>
        <taxon>Violaceomycetaceae</taxon>
        <taxon>Violaceomyces</taxon>
    </lineage>
</organism>
<protein>
    <submittedName>
        <fullName evidence="1">Uncharacterized protein</fullName>
    </submittedName>
</protein>
<name>A0ACD0NR69_9BASI</name>
<evidence type="ECO:0000313" key="2">
    <source>
        <dbReference type="Proteomes" id="UP000245626"/>
    </source>
</evidence>
<reference evidence="1 2" key="1">
    <citation type="journal article" date="2018" name="Mol. Biol. Evol.">
        <title>Broad Genomic Sampling Reveals a Smut Pathogenic Ancestry of the Fungal Clade Ustilaginomycotina.</title>
        <authorList>
            <person name="Kijpornyongpan T."/>
            <person name="Mondo S.J."/>
            <person name="Barry K."/>
            <person name="Sandor L."/>
            <person name="Lee J."/>
            <person name="Lipzen A."/>
            <person name="Pangilinan J."/>
            <person name="LaButti K."/>
            <person name="Hainaut M."/>
            <person name="Henrissat B."/>
            <person name="Grigoriev I.V."/>
            <person name="Spatafora J.W."/>
            <person name="Aime M.C."/>
        </authorList>
    </citation>
    <scope>NUCLEOTIDE SEQUENCE [LARGE SCALE GENOMIC DNA]</scope>
    <source>
        <strain evidence="1 2">SA 807</strain>
    </source>
</reference>
<proteinExistence type="predicted"/>
<dbReference type="Proteomes" id="UP000245626">
    <property type="component" value="Unassembled WGS sequence"/>
</dbReference>
<gene>
    <name evidence="1" type="ORF">IE53DRAFT_319656</name>
</gene>
<dbReference type="EMBL" id="KZ820227">
    <property type="protein sequence ID" value="PWN48314.1"/>
    <property type="molecule type" value="Genomic_DNA"/>
</dbReference>
<accession>A0ACD0NR69</accession>